<keyword evidence="10 11" id="KW-0464">Manganese</keyword>
<feature type="active site" evidence="11">
    <location>
        <position position="90"/>
    </location>
</feature>
<dbReference type="Proteomes" id="UP000272051">
    <property type="component" value="Unassembled WGS sequence"/>
</dbReference>
<comment type="function">
    <text evidence="13">RNA polymerase that catalyzes the synthesis of short RNA molecules used as primers for DNA polymerase during DNA replication.</text>
</comment>
<dbReference type="EMBL" id="QMQX01000007">
    <property type="protein sequence ID" value="RLE53559.1"/>
    <property type="molecule type" value="Genomic_DNA"/>
</dbReference>
<dbReference type="InterPro" id="IPR002755">
    <property type="entry name" value="DNA_primase_S"/>
</dbReference>
<proteinExistence type="inferred from homology"/>
<evidence type="ECO:0000256" key="7">
    <source>
        <dbReference type="ARBA" id="ARBA00022723"/>
    </source>
</evidence>
<reference evidence="14 15" key="1">
    <citation type="submission" date="2018-06" db="EMBL/GenBank/DDBJ databases">
        <title>Extensive metabolic versatility and redundancy in microbially diverse, dynamic hydrothermal sediments.</title>
        <authorList>
            <person name="Dombrowski N."/>
            <person name="Teske A."/>
            <person name="Baker B.J."/>
        </authorList>
    </citation>
    <scope>NUCLEOTIDE SEQUENCE [LARGE SCALE GENOMIC DNA]</scope>
    <source>
        <strain evidence="14">B34_G17</strain>
    </source>
</reference>
<evidence type="ECO:0000256" key="6">
    <source>
        <dbReference type="ARBA" id="ARBA00022705"/>
    </source>
</evidence>
<dbReference type="GO" id="GO:0000428">
    <property type="term" value="C:DNA-directed RNA polymerase complex"/>
    <property type="evidence" value="ECO:0007669"/>
    <property type="project" value="UniProtKB-KW"/>
</dbReference>
<comment type="caution">
    <text evidence="14">The sequence shown here is derived from an EMBL/GenBank/DDBJ whole genome shotgun (WGS) entry which is preliminary data.</text>
</comment>
<dbReference type="EC" id="2.7.7.-" evidence="11"/>
<keyword evidence="9 11" id="KW-0804">Transcription</keyword>
<evidence type="ECO:0000256" key="3">
    <source>
        <dbReference type="ARBA" id="ARBA00022515"/>
    </source>
</evidence>
<evidence type="ECO:0000256" key="5">
    <source>
        <dbReference type="ARBA" id="ARBA00022695"/>
    </source>
</evidence>
<keyword evidence="7 11" id="KW-0479">Metal-binding</keyword>
<dbReference type="PANTHER" id="PTHR10536">
    <property type="entry name" value="DNA PRIMASE SMALL SUBUNIT"/>
    <property type="match status" value="1"/>
</dbReference>
<dbReference type="SUPFAM" id="SSF56747">
    <property type="entry name" value="Prim-pol domain"/>
    <property type="match status" value="1"/>
</dbReference>
<organism evidence="14 15">
    <name type="scientific">Thermoproteota archaeon</name>
    <dbReference type="NCBI Taxonomy" id="2056631"/>
    <lineage>
        <taxon>Archaea</taxon>
        <taxon>Thermoproteota</taxon>
    </lineage>
</organism>
<evidence type="ECO:0000256" key="4">
    <source>
        <dbReference type="ARBA" id="ARBA00022679"/>
    </source>
</evidence>
<evidence type="ECO:0000256" key="8">
    <source>
        <dbReference type="ARBA" id="ARBA00022842"/>
    </source>
</evidence>
<evidence type="ECO:0000256" key="11">
    <source>
        <dbReference type="HAMAP-Rule" id="MF_00700"/>
    </source>
</evidence>
<keyword evidence="6 11" id="KW-0235">DNA replication</keyword>
<sequence>MLAKLFKQYYKKISPNALNVRDFEKREFAYMPFNKQTMIRHLSFTSPEQLKSLLEKETPLHVYYSSAYYENPSAPEMEEKNWLAADLVFDIDADHIYTPCKERHDTWRCLDCGHADKGMAPDKCPKCGSKKIDSESWVCDQCLEVAKGEALKLIEDFLSNDLGFSIKEMEIVFSGHRGFHVHVESPSALTLDVDARRELADYVRGLGIGLNFHGFSKVSNLLIGPSISDSGWRGRLARGFYDFLSKVDEETLLKLKMPKKWVKYFMDNRERIMAGLLQNPPYWSWLKISPSSLDKILSKAVECVACKIDERVTIDIKRLMRLPNSLHGKTGLIAVKIPYTKLDSFEPFKEASLLRGEVVKLKVIRMPEIKLGGVSIGPYKDEVVKLPIEIAIYLLAKGVAEPIEGIEL</sequence>
<comment type="subunit">
    <text evidence="11">Heterodimer of a small subunit (PriS) and a large subunit (PriL).</text>
</comment>
<keyword evidence="4 11" id="KW-0808">Transferase</keyword>
<dbReference type="GO" id="GO:0046872">
    <property type="term" value="F:metal ion binding"/>
    <property type="evidence" value="ECO:0007669"/>
    <property type="project" value="UniProtKB-KW"/>
</dbReference>
<dbReference type="InterPro" id="IPR023639">
    <property type="entry name" value="DNA_primase_ssu_PriS"/>
</dbReference>
<evidence type="ECO:0000256" key="1">
    <source>
        <dbReference type="ARBA" id="ARBA00009762"/>
    </source>
</evidence>
<protein>
    <recommendedName>
        <fullName evidence="11">DNA primase small subunit PriS</fullName>
        <ecNumber evidence="11">2.7.7.-</ecNumber>
    </recommendedName>
</protein>
<dbReference type="GO" id="GO:1990077">
    <property type="term" value="C:primosome complex"/>
    <property type="evidence" value="ECO:0007669"/>
    <property type="project" value="UniProtKB-KW"/>
</dbReference>
<keyword evidence="3 11" id="KW-0639">Primosome</keyword>
<dbReference type="CDD" id="cd04860">
    <property type="entry name" value="AE_Prim_S"/>
    <property type="match status" value="1"/>
</dbReference>
<feature type="active site" evidence="11">
    <location>
        <position position="92"/>
    </location>
</feature>
<evidence type="ECO:0000256" key="12">
    <source>
        <dbReference type="RuleBase" id="RU003514"/>
    </source>
</evidence>
<dbReference type="Gene3D" id="3.90.920.10">
    <property type="entry name" value="DNA primase, PRIM domain"/>
    <property type="match status" value="1"/>
</dbReference>
<dbReference type="Pfam" id="PF01896">
    <property type="entry name" value="DNA_primase_S"/>
    <property type="match status" value="1"/>
</dbReference>
<dbReference type="InterPro" id="IPR014052">
    <property type="entry name" value="DNA_primase_ssu_euk/arc"/>
</dbReference>
<dbReference type="GO" id="GO:0006269">
    <property type="term" value="P:DNA replication, synthesis of primer"/>
    <property type="evidence" value="ECO:0007669"/>
    <property type="project" value="UniProtKB-UniRule"/>
</dbReference>
<dbReference type="HAMAP" id="MF_00700">
    <property type="entry name" value="DNA_primase_sml_arc"/>
    <property type="match status" value="1"/>
</dbReference>
<gene>
    <name evidence="11" type="primary">priS</name>
    <name evidence="14" type="ORF">DRJ33_00710</name>
</gene>
<evidence type="ECO:0000256" key="13">
    <source>
        <dbReference type="RuleBase" id="RU004224"/>
    </source>
</evidence>
<name>A0A497F2N1_9CREN</name>
<comment type="cofactor">
    <cofactor evidence="11">
        <name>Mg(2+)</name>
        <dbReference type="ChEBI" id="CHEBI:18420"/>
    </cofactor>
    <cofactor evidence="11">
        <name>Mn(2+)</name>
        <dbReference type="ChEBI" id="CHEBI:29035"/>
    </cofactor>
</comment>
<evidence type="ECO:0000313" key="14">
    <source>
        <dbReference type="EMBL" id="RLE53559.1"/>
    </source>
</evidence>
<dbReference type="GO" id="GO:0003899">
    <property type="term" value="F:DNA-directed RNA polymerase activity"/>
    <property type="evidence" value="ECO:0007669"/>
    <property type="project" value="UniProtKB-UniRule"/>
</dbReference>
<keyword evidence="5 11" id="KW-0548">Nucleotidyltransferase</keyword>
<dbReference type="AlphaFoldDB" id="A0A497F2N1"/>
<evidence type="ECO:0000256" key="10">
    <source>
        <dbReference type="ARBA" id="ARBA00023211"/>
    </source>
</evidence>
<evidence type="ECO:0000313" key="15">
    <source>
        <dbReference type="Proteomes" id="UP000272051"/>
    </source>
</evidence>
<keyword evidence="8 11" id="KW-0460">Magnesium</keyword>
<keyword evidence="2 11" id="KW-0240">DNA-directed RNA polymerase</keyword>
<comment type="function">
    <text evidence="11">Catalytic subunit of DNA primase, an RNA polymerase that catalyzes the synthesis of short RNA molecules used as primers for DNA polymerase during DNA replication. The small subunit contains the primase catalytic core and has DNA synthesis activity on its own. Binding to the large subunit stabilizes and modulates the activity, increasing the rate of DNA synthesis while decreasing the length of the DNA fragments, and conferring RNA synthesis capability. The DNA polymerase activity may enable DNA primase to also catalyze primer extension after primer synthesis. May also play a role in DNA repair.</text>
</comment>
<comment type="similarity">
    <text evidence="1 11 12">Belongs to the eukaryotic-type primase small subunit family.</text>
</comment>
<evidence type="ECO:0000256" key="9">
    <source>
        <dbReference type="ARBA" id="ARBA00023163"/>
    </source>
</evidence>
<feature type="active site" evidence="11">
    <location>
        <position position="309"/>
    </location>
</feature>
<evidence type="ECO:0000256" key="2">
    <source>
        <dbReference type="ARBA" id="ARBA00022478"/>
    </source>
</evidence>
<accession>A0A497F2N1</accession>